<sequence length="778" mass="88059">MSVKNPETDDEWYEVTRVLAERTHEYKIEWAGVDKAGKPYEPSWISKGNVTAAVKKDWAAVKRQKKAEAAAKRKARSSKGKAGSAGSKGKSVAGSEKSGSRGKSEATTRGSKEADEEEVQVKKETRRKQSIAMEEDDTDEEEPKPSRVESTKPKKSRILKIASKISRKSRSAPSREENDDEEEEEVRPRLKRTPASKTASSSKIVPSRAEDGDDEEEDEEEVQYMMKPQSKGKGKEKPTVDDDEDEDNLFEPPIKIGPPRKRKRLLADVGTESTSRSSKRAATSSTGVVPIARSTSLQKPPTPSLPPPTTSTTRPITPARLMSPELFPPDPVYPDFTNDPMPPPSQSPPPPSPPSQSQPRSNGRSVKDRMKPNSHASPSTSKLPAVSDSLIVPETQPGEDVEDVDADAEEVEVEKTVEDMEREWVNFDPHSPERLGYPATASTQRADVDSQSQVDVHPDTSQSHAQSILLQEQERVIQEKDVRVQALEVVIQEKDLRLQEHGRTIQEKELRLREQERVLREKDLALQEHERMIQEKDMQLQEHERTIQEKDVQLRQHEFRLHEKELMAQEKDELLEEKDNLLRERNLQLEKLGIQVAAHHFKEKTHEMEVSTLTHKNFHIIGEKNDLHAALIVAHSEIKELDAALQGARTDGPAMLKQMHAAHVKKLEDELHHWKSLHAILALKDARTDDDVRRRAALEPELRAENTRLAGELDRLEEDHARVVRENARLVAEMAEACFVCEYVQDGRVCHARFQDEESVRSHAYDTHYPHLKAFQDV</sequence>
<feature type="compositionally biased region" description="Acidic residues" evidence="2">
    <location>
        <begin position="211"/>
        <end position="222"/>
    </location>
</feature>
<feature type="compositionally biased region" description="Acidic residues" evidence="2">
    <location>
        <begin position="397"/>
        <end position="409"/>
    </location>
</feature>
<feature type="compositionally biased region" description="Low complexity" evidence="2">
    <location>
        <begin position="80"/>
        <end position="97"/>
    </location>
</feature>
<feature type="region of interest" description="Disordered" evidence="2">
    <location>
        <begin position="60"/>
        <end position="409"/>
    </location>
</feature>
<proteinExistence type="predicted"/>
<evidence type="ECO:0000313" key="4">
    <source>
        <dbReference type="Proteomes" id="UP000308730"/>
    </source>
</evidence>
<feature type="compositionally biased region" description="Acidic residues" evidence="2">
    <location>
        <begin position="133"/>
        <end position="142"/>
    </location>
</feature>
<feature type="compositionally biased region" description="Low complexity" evidence="2">
    <location>
        <begin position="273"/>
        <end position="286"/>
    </location>
</feature>
<feature type="compositionally biased region" description="Pro residues" evidence="2">
    <location>
        <begin position="340"/>
        <end position="356"/>
    </location>
</feature>
<keyword evidence="4" id="KW-1185">Reference proteome</keyword>
<evidence type="ECO:0000313" key="3">
    <source>
        <dbReference type="EMBL" id="THH32386.1"/>
    </source>
</evidence>
<protein>
    <recommendedName>
        <fullName evidence="5">Chromo domain-containing protein</fullName>
    </recommendedName>
</protein>
<dbReference type="AlphaFoldDB" id="A0A4S4N0J6"/>
<dbReference type="OrthoDB" id="3647690at2759"/>
<feature type="coiled-coil region" evidence="1">
    <location>
        <begin position="699"/>
        <end position="733"/>
    </location>
</feature>
<comment type="caution">
    <text evidence="3">The sequence shown here is derived from an EMBL/GenBank/DDBJ whole genome shotgun (WGS) entry which is preliminary data.</text>
</comment>
<gene>
    <name evidence="3" type="ORF">EUX98_g1793</name>
</gene>
<keyword evidence="1" id="KW-0175">Coiled coil</keyword>
<reference evidence="3 4" key="1">
    <citation type="submission" date="2019-02" db="EMBL/GenBank/DDBJ databases">
        <title>Genome sequencing of the rare red list fungi Antrodiella citrinella (Flaviporus citrinellus).</title>
        <authorList>
            <person name="Buettner E."/>
            <person name="Kellner H."/>
        </authorList>
    </citation>
    <scope>NUCLEOTIDE SEQUENCE [LARGE SCALE GENOMIC DNA]</scope>
    <source>
        <strain evidence="3 4">DSM 108506</strain>
    </source>
</reference>
<evidence type="ECO:0000256" key="1">
    <source>
        <dbReference type="SAM" id="Coils"/>
    </source>
</evidence>
<evidence type="ECO:0000256" key="2">
    <source>
        <dbReference type="SAM" id="MobiDB-lite"/>
    </source>
</evidence>
<evidence type="ECO:0008006" key="5">
    <source>
        <dbReference type="Google" id="ProtNLM"/>
    </source>
</evidence>
<feature type="compositionally biased region" description="Basic and acidic residues" evidence="2">
    <location>
        <begin position="143"/>
        <end position="152"/>
    </location>
</feature>
<feature type="compositionally biased region" description="Pro residues" evidence="2">
    <location>
        <begin position="300"/>
        <end position="309"/>
    </location>
</feature>
<accession>A0A4S4N0J6</accession>
<organism evidence="3 4">
    <name type="scientific">Antrodiella citrinella</name>
    <dbReference type="NCBI Taxonomy" id="2447956"/>
    <lineage>
        <taxon>Eukaryota</taxon>
        <taxon>Fungi</taxon>
        <taxon>Dikarya</taxon>
        <taxon>Basidiomycota</taxon>
        <taxon>Agaricomycotina</taxon>
        <taxon>Agaricomycetes</taxon>
        <taxon>Polyporales</taxon>
        <taxon>Steccherinaceae</taxon>
        <taxon>Antrodiella</taxon>
    </lineage>
</organism>
<feature type="compositionally biased region" description="Basic and acidic residues" evidence="2">
    <location>
        <begin position="98"/>
        <end position="123"/>
    </location>
</feature>
<name>A0A4S4N0J6_9APHY</name>
<feature type="compositionally biased region" description="Polar residues" evidence="2">
    <location>
        <begin position="195"/>
        <end position="204"/>
    </location>
</feature>
<dbReference type="Proteomes" id="UP000308730">
    <property type="component" value="Unassembled WGS sequence"/>
</dbReference>
<dbReference type="EMBL" id="SGPM01000023">
    <property type="protein sequence ID" value="THH32386.1"/>
    <property type="molecule type" value="Genomic_DNA"/>
</dbReference>
<feature type="compositionally biased region" description="Basic and acidic residues" evidence="2">
    <location>
        <begin position="60"/>
        <end position="71"/>
    </location>
</feature>
<feature type="coiled-coil region" evidence="1">
    <location>
        <begin position="498"/>
        <end position="591"/>
    </location>
</feature>